<dbReference type="GO" id="GO:0003684">
    <property type="term" value="F:damaged DNA binding"/>
    <property type="evidence" value="ECO:0007669"/>
    <property type="project" value="InterPro"/>
</dbReference>
<name>A0A432VAR5_9HYPH</name>
<dbReference type="SUPFAM" id="SSF57716">
    <property type="entry name" value="Glucocorticoid receptor-like (DNA-binding domain)"/>
    <property type="match status" value="1"/>
</dbReference>
<feature type="binding site" evidence="15">
    <location>
        <position position="127"/>
    </location>
    <ligand>
        <name>DNA</name>
        <dbReference type="ChEBI" id="CHEBI:16991"/>
    </ligand>
</feature>
<evidence type="ECO:0000256" key="15">
    <source>
        <dbReference type="HAMAP-Rule" id="MF_00103"/>
    </source>
</evidence>
<feature type="active site" description="Proton donor" evidence="15">
    <location>
        <position position="3"/>
    </location>
</feature>
<dbReference type="PROSITE" id="PS51066">
    <property type="entry name" value="ZF_FPG_2"/>
    <property type="match status" value="1"/>
</dbReference>
<evidence type="ECO:0000256" key="5">
    <source>
        <dbReference type="ARBA" id="ARBA00022763"/>
    </source>
</evidence>
<dbReference type="OrthoDB" id="9800855at2"/>
<dbReference type="EMBL" id="RKST01000002">
    <property type="protein sequence ID" value="RUM99194.1"/>
    <property type="molecule type" value="Genomic_DNA"/>
</dbReference>
<keyword evidence="9 15" id="KW-0238">DNA-binding</keyword>
<evidence type="ECO:0000256" key="7">
    <source>
        <dbReference type="ARBA" id="ARBA00022801"/>
    </source>
</evidence>
<evidence type="ECO:0000256" key="8">
    <source>
        <dbReference type="ARBA" id="ARBA00022833"/>
    </source>
</evidence>
<dbReference type="GO" id="GO:0140078">
    <property type="term" value="F:class I DNA-(apurinic or apyrimidinic site) endonuclease activity"/>
    <property type="evidence" value="ECO:0007669"/>
    <property type="project" value="UniProtKB-EC"/>
</dbReference>
<comment type="function">
    <text evidence="15">Involved in base excision repair of DNA damaged by oxidation or by mutagenic agents. Acts as DNA glycosylase that recognizes and removes damaged bases. Has a preference for oxidized purines, such as 7,8-dihydro-8-oxoguanine (8-oxoG). Has AP (apurinic/apyrimidinic) lyase activity and introduces nicks in the DNA strand. Cleaves the DNA backbone by beta-delta elimination to generate a single-strand break at the site of the removed base with both 3'- and 5'-phosphates.</text>
</comment>
<comment type="cofactor">
    <cofactor evidence="15">
        <name>Zn(2+)</name>
        <dbReference type="ChEBI" id="CHEBI:29105"/>
    </cofactor>
    <text evidence="15">Binds 1 zinc ion per subunit.</text>
</comment>
<dbReference type="InterPro" id="IPR010663">
    <property type="entry name" value="Znf_FPG/IleRS"/>
</dbReference>
<dbReference type="InterPro" id="IPR020629">
    <property type="entry name" value="FPG_Glyclase"/>
</dbReference>
<evidence type="ECO:0000256" key="9">
    <source>
        <dbReference type="ARBA" id="ARBA00023125"/>
    </source>
</evidence>
<feature type="domain" description="Formamidopyrimidine-DNA glycosylase catalytic" evidence="17">
    <location>
        <begin position="2"/>
        <end position="130"/>
    </location>
</feature>
<organism evidence="18 19">
    <name type="scientific">Borborobacter arsenicus</name>
    <dbReference type="NCBI Taxonomy" id="1851146"/>
    <lineage>
        <taxon>Bacteria</taxon>
        <taxon>Pseudomonadati</taxon>
        <taxon>Pseudomonadota</taxon>
        <taxon>Alphaproteobacteria</taxon>
        <taxon>Hyphomicrobiales</taxon>
        <taxon>Phyllobacteriaceae</taxon>
        <taxon>Borborobacter</taxon>
    </lineage>
</organism>
<dbReference type="SUPFAM" id="SSF46946">
    <property type="entry name" value="S13-like H2TH domain"/>
    <property type="match status" value="1"/>
</dbReference>
<keyword evidence="7 15" id="KW-0378">Hydrolase</keyword>
<comment type="catalytic activity">
    <reaction evidence="14 15">
        <text>2'-deoxyribonucleotide-(2'-deoxyribose 5'-phosphate)-2'-deoxyribonucleotide-DNA = a 3'-end 2'-deoxyribonucleotide-(2,3-dehydro-2,3-deoxyribose 5'-phosphate)-DNA + a 5'-end 5'-phospho-2'-deoxyribonucleoside-DNA + H(+)</text>
        <dbReference type="Rhea" id="RHEA:66592"/>
        <dbReference type="Rhea" id="RHEA-COMP:13180"/>
        <dbReference type="Rhea" id="RHEA-COMP:16897"/>
        <dbReference type="Rhea" id="RHEA-COMP:17067"/>
        <dbReference type="ChEBI" id="CHEBI:15378"/>
        <dbReference type="ChEBI" id="CHEBI:136412"/>
        <dbReference type="ChEBI" id="CHEBI:157695"/>
        <dbReference type="ChEBI" id="CHEBI:167181"/>
        <dbReference type="EC" id="4.2.99.18"/>
    </reaction>
</comment>
<dbReference type="Gene3D" id="3.20.190.10">
    <property type="entry name" value="MutM-like, N-terminal"/>
    <property type="match status" value="1"/>
</dbReference>
<dbReference type="EC" id="4.2.99.18" evidence="15"/>
<dbReference type="GO" id="GO:0006284">
    <property type="term" value="P:base-excision repair"/>
    <property type="evidence" value="ECO:0007669"/>
    <property type="project" value="InterPro"/>
</dbReference>
<evidence type="ECO:0000256" key="6">
    <source>
        <dbReference type="ARBA" id="ARBA00022771"/>
    </source>
</evidence>
<dbReference type="NCBIfam" id="TIGR00577">
    <property type="entry name" value="fpg"/>
    <property type="match status" value="1"/>
</dbReference>
<dbReference type="Pfam" id="PF06831">
    <property type="entry name" value="H2TH"/>
    <property type="match status" value="1"/>
</dbReference>
<evidence type="ECO:0000256" key="3">
    <source>
        <dbReference type="ARBA" id="ARBA00011245"/>
    </source>
</evidence>
<feature type="active site" description="Proton donor; for beta-elimination activity" evidence="15">
    <location>
        <position position="58"/>
    </location>
</feature>
<keyword evidence="12 15" id="KW-0511">Multifunctional enzyme</keyword>
<dbReference type="Gene3D" id="1.10.8.50">
    <property type="match status" value="1"/>
</dbReference>
<dbReference type="InterPro" id="IPR000214">
    <property type="entry name" value="Znf_DNA_glyclase/AP_lyase"/>
</dbReference>
<keyword evidence="8 15" id="KW-0862">Zinc</keyword>
<sequence length="296" mass="32488">MPELPEVETVRRGLQPVLEGGRIIRVETRRPDLRFPFPDNFTERLTGRRVLSLGRRAKYLTAHVEDGLVLICHLGMSGSFRIERDGDTTTPGTFHHERSKAEAHDHVVFHVASPEEDVARIIFNDPRRFGFMLFAEGNANDHPMLSGLGVEPTGNTLSGKLLANLFAGRKAPLKAALLDQKLIAGLGNIYVSEALWRAGLSPLRSTGSIVARGKKSAEICEKLATAIRGVIAEAIEAGGSSLRDYVHTDGSMGYFQHSFSVYNREGEACPKPGCDGHILRIVQSGRSTFYCPTCQH</sequence>
<keyword evidence="19" id="KW-1185">Reference proteome</keyword>
<feature type="active site" description="Schiff-base intermediate with DNA" evidence="15">
    <location>
        <position position="2"/>
    </location>
</feature>
<evidence type="ECO:0000313" key="18">
    <source>
        <dbReference type="EMBL" id="RUM99194.1"/>
    </source>
</evidence>
<comment type="caution">
    <text evidence="18">The sequence shown here is derived from an EMBL/GenBank/DDBJ whole genome shotgun (WGS) entry which is preliminary data.</text>
</comment>
<evidence type="ECO:0000256" key="13">
    <source>
        <dbReference type="ARBA" id="ARBA00023295"/>
    </source>
</evidence>
<evidence type="ECO:0000256" key="11">
    <source>
        <dbReference type="ARBA" id="ARBA00023239"/>
    </source>
</evidence>
<dbReference type="Pfam" id="PF01149">
    <property type="entry name" value="Fapy_DNA_glyco"/>
    <property type="match status" value="1"/>
</dbReference>
<dbReference type="GO" id="GO:0008270">
    <property type="term" value="F:zinc ion binding"/>
    <property type="evidence" value="ECO:0007669"/>
    <property type="project" value="UniProtKB-UniRule"/>
</dbReference>
<keyword evidence="4 15" id="KW-0479">Metal-binding</keyword>
<dbReference type="InterPro" id="IPR015886">
    <property type="entry name" value="H2TH_FPG"/>
</dbReference>
<evidence type="ECO:0000259" key="16">
    <source>
        <dbReference type="PROSITE" id="PS51066"/>
    </source>
</evidence>
<evidence type="ECO:0000313" key="19">
    <source>
        <dbReference type="Proteomes" id="UP000281647"/>
    </source>
</evidence>
<dbReference type="NCBIfam" id="NF002211">
    <property type="entry name" value="PRK01103.1"/>
    <property type="match status" value="1"/>
</dbReference>
<accession>A0A432VAR5</accession>
<dbReference type="SMART" id="SM00898">
    <property type="entry name" value="Fapy_DNA_glyco"/>
    <property type="match status" value="1"/>
</dbReference>
<dbReference type="SMART" id="SM01232">
    <property type="entry name" value="H2TH"/>
    <property type="match status" value="1"/>
</dbReference>
<evidence type="ECO:0000256" key="4">
    <source>
        <dbReference type="ARBA" id="ARBA00022723"/>
    </source>
</evidence>
<dbReference type="Pfam" id="PF06827">
    <property type="entry name" value="zf-FPG_IleRS"/>
    <property type="match status" value="1"/>
</dbReference>
<reference evidence="18 19" key="1">
    <citation type="submission" date="2018-11" db="EMBL/GenBank/DDBJ databases">
        <title>Pseudaminobacter arsenicus sp. nov., an arsenic-resistant bacterium isolated from arsenic-rich aquifers.</title>
        <authorList>
            <person name="Mu Y."/>
        </authorList>
    </citation>
    <scope>NUCLEOTIDE SEQUENCE [LARGE SCALE GENOMIC DNA]</scope>
    <source>
        <strain evidence="18 19">CB3</strain>
    </source>
</reference>
<comment type="similarity">
    <text evidence="2 15">Belongs to the FPG family.</text>
</comment>
<dbReference type="FunFam" id="1.10.8.50:FF:000003">
    <property type="entry name" value="Formamidopyrimidine-DNA glycosylase"/>
    <property type="match status" value="1"/>
</dbReference>
<keyword evidence="11 15" id="KW-0456">Lyase</keyword>
<dbReference type="PANTHER" id="PTHR22993:SF9">
    <property type="entry name" value="FORMAMIDOPYRIMIDINE-DNA GLYCOSYLASE"/>
    <property type="match status" value="1"/>
</dbReference>
<keyword evidence="5 15" id="KW-0227">DNA damage</keyword>
<evidence type="ECO:0000256" key="14">
    <source>
        <dbReference type="ARBA" id="ARBA00044632"/>
    </source>
</evidence>
<comment type="subunit">
    <text evidence="3 15">Monomer.</text>
</comment>
<gene>
    <name evidence="15" type="primary">mutM</name>
    <name evidence="15" type="synonym">fpg</name>
    <name evidence="18" type="ORF">EET67_03225</name>
</gene>
<feature type="binding site" evidence="15">
    <location>
        <position position="104"/>
    </location>
    <ligand>
        <name>DNA</name>
        <dbReference type="ChEBI" id="CHEBI:16991"/>
    </ligand>
</feature>
<dbReference type="RefSeq" id="WP_128624186.1">
    <property type="nucleotide sequence ID" value="NZ_ML133508.1"/>
</dbReference>
<dbReference type="CDD" id="cd08966">
    <property type="entry name" value="EcFpg-like_N"/>
    <property type="match status" value="1"/>
</dbReference>
<evidence type="ECO:0000256" key="2">
    <source>
        <dbReference type="ARBA" id="ARBA00009409"/>
    </source>
</evidence>
<evidence type="ECO:0000259" key="17">
    <source>
        <dbReference type="PROSITE" id="PS51068"/>
    </source>
</evidence>
<dbReference type="PROSITE" id="PS51068">
    <property type="entry name" value="FPG_CAT"/>
    <property type="match status" value="1"/>
</dbReference>
<proteinExistence type="inferred from homology"/>
<keyword evidence="10 15" id="KW-0234">DNA repair</keyword>
<dbReference type="InterPro" id="IPR012319">
    <property type="entry name" value="FPG_cat"/>
</dbReference>
<feature type="binding site" evidence="15">
    <location>
        <position position="169"/>
    </location>
    <ligand>
        <name>DNA</name>
        <dbReference type="ChEBI" id="CHEBI:16991"/>
    </ligand>
</feature>
<dbReference type="Proteomes" id="UP000281647">
    <property type="component" value="Unassembled WGS sequence"/>
</dbReference>
<protein>
    <recommendedName>
        <fullName evidence="15">Formamidopyrimidine-DNA glycosylase</fullName>
        <shortName evidence="15">Fapy-DNA glycosylase</shortName>
        <ecNumber evidence="15">3.2.2.23</ecNumber>
    </recommendedName>
    <alternativeName>
        <fullName evidence="15">DNA-(apurinic or apyrimidinic site) lyase MutM</fullName>
        <shortName evidence="15">AP lyase MutM</shortName>
        <ecNumber evidence="15">4.2.99.18</ecNumber>
    </alternativeName>
</protein>
<dbReference type="InterPro" id="IPR010979">
    <property type="entry name" value="Ribosomal_uS13-like_H2TH"/>
</dbReference>
<dbReference type="GO" id="GO:0034039">
    <property type="term" value="F:8-oxo-7,8-dihydroguanine DNA N-glycosylase activity"/>
    <property type="evidence" value="ECO:0007669"/>
    <property type="project" value="TreeGrafter"/>
</dbReference>
<dbReference type="SUPFAM" id="SSF81624">
    <property type="entry name" value="N-terminal domain of MutM-like DNA repair proteins"/>
    <property type="match status" value="1"/>
</dbReference>
<comment type="catalytic activity">
    <reaction evidence="1 15">
        <text>Hydrolysis of DNA containing ring-opened 7-methylguanine residues, releasing 2,6-diamino-4-hydroxy-5-(N-methyl)formamidopyrimidine.</text>
        <dbReference type="EC" id="3.2.2.23"/>
    </reaction>
</comment>
<feature type="domain" description="FPG-type" evidence="16">
    <location>
        <begin position="260"/>
        <end position="296"/>
    </location>
</feature>
<evidence type="ECO:0000256" key="1">
    <source>
        <dbReference type="ARBA" id="ARBA00001668"/>
    </source>
</evidence>
<keyword evidence="6 15" id="KW-0863">Zinc-finger</keyword>
<dbReference type="AlphaFoldDB" id="A0A432VAR5"/>
<dbReference type="PANTHER" id="PTHR22993">
    <property type="entry name" value="FORMAMIDOPYRIMIDINE-DNA GLYCOSYLASE"/>
    <property type="match status" value="1"/>
</dbReference>
<feature type="active site" description="Proton donor; for delta-elimination activity" evidence="15">
    <location>
        <position position="286"/>
    </location>
</feature>
<dbReference type="InterPro" id="IPR035937">
    <property type="entry name" value="FPG_N"/>
</dbReference>
<evidence type="ECO:0000256" key="10">
    <source>
        <dbReference type="ARBA" id="ARBA00023204"/>
    </source>
</evidence>
<evidence type="ECO:0000256" key="12">
    <source>
        <dbReference type="ARBA" id="ARBA00023268"/>
    </source>
</evidence>
<dbReference type="EC" id="3.2.2.23" evidence="15"/>
<keyword evidence="13 15" id="KW-0326">Glycosidase</keyword>
<dbReference type="HAMAP" id="MF_00103">
    <property type="entry name" value="Fapy_DNA_glycosyl"/>
    <property type="match status" value="1"/>
</dbReference>